<proteinExistence type="predicted"/>
<dbReference type="RefSeq" id="WP_090873422.1">
    <property type="nucleotide sequence ID" value="NZ_FNYE01000048.1"/>
</dbReference>
<organism evidence="1 2">
    <name type="scientific">Paraburkholderia diazotrophica</name>
    <dbReference type="NCBI Taxonomy" id="667676"/>
    <lineage>
        <taxon>Bacteria</taxon>
        <taxon>Pseudomonadati</taxon>
        <taxon>Pseudomonadota</taxon>
        <taxon>Betaproteobacteria</taxon>
        <taxon>Burkholderiales</taxon>
        <taxon>Burkholderiaceae</taxon>
        <taxon>Paraburkholderia</taxon>
    </lineage>
</organism>
<protein>
    <submittedName>
        <fullName evidence="1">Uncharacterized protein</fullName>
    </submittedName>
</protein>
<reference evidence="2" key="1">
    <citation type="submission" date="2016-10" db="EMBL/GenBank/DDBJ databases">
        <authorList>
            <person name="Varghese N."/>
            <person name="Submissions S."/>
        </authorList>
    </citation>
    <scope>NUCLEOTIDE SEQUENCE [LARGE SCALE GENOMIC DNA]</scope>
    <source>
        <strain evidence="2">LMG 26031</strain>
    </source>
</reference>
<accession>A0A1H7E980</accession>
<keyword evidence="2" id="KW-1185">Reference proteome</keyword>
<gene>
    <name evidence="1" type="ORF">SAMN05192539_104816</name>
</gene>
<dbReference type="EMBL" id="FNYE01000048">
    <property type="protein sequence ID" value="SEK10476.1"/>
    <property type="molecule type" value="Genomic_DNA"/>
</dbReference>
<sequence>MPKQLYASIVFYNDDTQQMTVCTVNRRDVQAVIDRELTRTGGIRIPPDAPDHSTMPLTDEHGRKLGGMVMLMQAYAHPELRERLQITTETPMKWTVDPPLGSE</sequence>
<dbReference type="Proteomes" id="UP000198866">
    <property type="component" value="Unassembled WGS sequence"/>
</dbReference>
<dbReference type="OrthoDB" id="9009687at2"/>
<evidence type="ECO:0000313" key="2">
    <source>
        <dbReference type="Proteomes" id="UP000198866"/>
    </source>
</evidence>
<dbReference type="AlphaFoldDB" id="A0A1H7E980"/>
<name>A0A1H7E980_9BURK</name>
<evidence type="ECO:0000313" key="1">
    <source>
        <dbReference type="EMBL" id="SEK10476.1"/>
    </source>
</evidence>